<proteinExistence type="predicted"/>
<dbReference type="InterPro" id="IPR032716">
    <property type="entry name" value="ACC_epsilon"/>
</dbReference>
<keyword evidence="3" id="KW-1185">Reference proteome</keyword>
<gene>
    <name evidence="2" type="ORF">GA0070603_3185</name>
</gene>
<dbReference type="RefSeq" id="WP_091314064.1">
    <property type="nucleotide sequence ID" value="NZ_FMIB01000002.1"/>
</dbReference>
<organism evidence="2 3">
    <name type="scientific">Micromonospora chersina</name>
    <dbReference type="NCBI Taxonomy" id="47854"/>
    <lineage>
        <taxon>Bacteria</taxon>
        <taxon>Bacillati</taxon>
        <taxon>Actinomycetota</taxon>
        <taxon>Actinomycetes</taxon>
        <taxon>Micromonosporales</taxon>
        <taxon>Micromonosporaceae</taxon>
        <taxon>Micromonospora</taxon>
    </lineage>
</organism>
<dbReference type="GO" id="GO:0004658">
    <property type="term" value="F:propionyl-CoA carboxylase activity"/>
    <property type="evidence" value="ECO:0007669"/>
    <property type="project" value="InterPro"/>
</dbReference>
<dbReference type="STRING" id="47854.GA0070603_3185"/>
<dbReference type="Proteomes" id="UP000198605">
    <property type="component" value="Unassembled WGS sequence"/>
</dbReference>
<name>A0A1C6V574_9ACTN</name>
<dbReference type="AlphaFoldDB" id="A0A1C6V574"/>
<protein>
    <submittedName>
        <fullName evidence="2">Acyl-CoA carboxylase epsilon subunit</fullName>
    </submittedName>
</protein>
<feature type="region of interest" description="Disordered" evidence="1">
    <location>
        <begin position="50"/>
        <end position="70"/>
    </location>
</feature>
<dbReference type="GO" id="GO:0003989">
    <property type="term" value="F:acetyl-CoA carboxylase activity"/>
    <property type="evidence" value="ECO:0007669"/>
    <property type="project" value="InterPro"/>
</dbReference>
<evidence type="ECO:0000313" key="2">
    <source>
        <dbReference type="EMBL" id="SCL61327.1"/>
    </source>
</evidence>
<dbReference type="Pfam" id="PF13822">
    <property type="entry name" value="ACC_epsilon"/>
    <property type="match status" value="1"/>
</dbReference>
<dbReference type="GeneID" id="43279827"/>
<reference evidence="3" key="1">
    <citation type="submission" date="2016-06" db="EMBL/GenBank/DDBJ databases">
        <authorList>
            <person name="Varghese N."/>
            <person name="Submissions Spin"/>
        </authorList>
    </citation>
    <scope>NUCLEOTIDE SEQUENCE [LARGE SCALE GENOMIC DNA]</scope>
    <source>
        <strain evidence="3">DSM 44151</strain>
    </source>
</reference>
<evidence type="ECO:0000313" key="3">
    <source>
        <dbReference type="Proteomes" id="UP000198605"/>
    </source>
</evidence>
<dbReference type="EMBL" id="FMIB01000002">
    <property type="protein sequence ID" value="SCL61327.1"/>
    <property type="molecule type" value="Genomic_DNA"/>
</dbReference>
<sequence>MSAEEPLFRIVRGVPTAEELAALVGAIMVRTRPAAPTAPAAVSQWARSARPAGAAPVAGPGAWRASGLPR</sequence>
<accession>A0A1C6V574</accession>
<evidence type="ECO:0000256" key="1">
    <source>
        <dbReference type="SAM" id="MobiDB-lite"/>
    </source>
</evidence>